<sequence length="541" mass="58451">MSLIAFLLRRAPAGVLLSALAGLASGLMTAGLLALVGRWAARPEPGGLALEVFFALCGAMFLTKVGSEQLFIRSSLKAVFELRMQLGRHVLAAPLRQLEEVGPARLLSALTEDVTLIAQALPFVSSLVVNLVLVAACLLILGMLSLPLLMALSLVLALGTVTYRALASEGVRRFEVAHRSQGILHEHLRALVAGSKQLKLHAGRREAFLQGRFGDNARALRDQLWAAIRLFVAGGQWGSLLFLGGIGLVLFVAPQAGWVEPPVRAAATVTLLYLMLPLGELLLAVHQLSRASVALDSLERLGLSPAPSAGAPPPPVPGASWRRLELRGVSHGYVQGGERTFVLGPIDFTLHPGEVVFIAGGNGSGKSTLLKLLTGLYPPERGEIVLDGRIITDADLEWYQQHFSAVFSDHHLFDGLYGISGPSWEAEARTQMARLGLEGEVRLHGRHFSTTQLSQGQRKRLALLVSLLEDKPLAVYDEPAAELAPGFKDFFYRQLVPELKARGKGVLIVTHDDRYFAHADRVLTLENGRFREASIASPARQ</sequence>
<keyword evidence="4" id="KW-0067">ATP-binding</keyword>
<feature type="transmembrane region" description="Helical" evidence="7">
    <location>
        <begin position="12"/>
        <end position="36"/>
    </location>
</feature>
<proteinExistence type="predicted"/>
<dbReference type="Pfam" id="PF00664">
    <property type="entry name" value="ABC_membrane"/>
    <property type="match status" value="1"/>
</dbReference>
<comment type="caution">
    <text evidence="10">The sequence shown here is derived from an EMBL/GenBank/DDBJ whole genome shotgun (WGS) entry which is preliminary data.</text>
</comment>
<evidence type="ECO:0000256" key="1">
    <source>
        <dbReference type="ARBA" id="ARBA00004651"/>
    </source>
</evidence>
<dbReference type="InterPro" id="IPR036640">
    <property type="entry name" value="ABC1_TM_sf"/>
</dbReference>
<dbReference type="PROSITE" id="PS00211">
    <property type="entry name" value="ABC_TRANSPORTER_1"/>
    <property type="match status" value="1"/>
</dbReference>
<keyword evidence="11" id="KW-1185">Reference proteome</keyword>
<dbReference type="InterPro" id="IPR003593">
    <property type="entry name" value="AAA+_ATPase"/>
</dbReference>
<evidence type="ECO:0000256" key="6">
    <source>
        <dbReference type="ARBA" id="ARBA00023136"/>
    </source>
</evidence>
<dbReference type="SUPFAM" id="SSF90123">
    <property type="entry name" value="ABC transporter transmembrane region"/>
    <property type="match status" value="1"/>
</dbReference>
<dbReference type="PANTHER" id="PTHR24221">
    <property type="entry name" value="ATP-BINDING CASSETTE SUB-FAMILY B"/>
    <property type="match status" value="1"/>
</dbReference>
<evidence type="ECO:0000256" key="7">
    <source>
        <dbReference type="SAM" id="Phobius"/>
    </source>
</evidence>
<evidence type="ECO:0000256" key="5">
    <source>
        <dbReference type="ARBA" id="ARBA00022989"/>
    </source>
</evidence>
<reference evidence="10 11" key="1">
    <citation type="submission" date="2022-11" db="EMBL/GenBank/DDBJ databases">
        <title>Minimal conservation of predation-associated metabolite biosynthetic gene clusters underscores biosynthetic potential of Myxococcota including descriptions for ten novel species: Archangium lansinium sp. nov., Myxococcus landrumus sp. nov., Nannocystis bai.</title>
        <authorList>
            <person name="Ahearne A."/>
            <person name="Stevens C."/>
            <person name="Dowd S."/>
        </authorList>
    </citation>
    <scope>NUCLEOTIDE SEQUENCE [LARGE SCALE GENOMIC DNA]</scope>
    <source>
        <strain evidence="10 11">NCWAL01</strain>
    </source>
</reference>
<dbReference type="Gene3D" id="1.20.1560.10">
    <property type="entry name" value="ABC transporter type 1, transmembrane domain"/>
    <property type="match status" value="1"/>
</dbReference>
<feature type="transmembrane region" description="Helical" evidence="7">
    <location>
        <begin position="148"/>
        <end position="166"/>
    </location>
</feature>
<evidence type="ECO:0000256" key="4">
    <source>
        <dbReference type="ARBA" id="ARBA00022840"/>
    </source>
</evidence>
<feature type="transmembrane region" description="Helical" evidence="7">
    <location>
        <begin position="48"/>
        <end position="67"/>
    </location>
</feature>
<feature type="transmembrane region" description="Helical" evidence="7">
    <location>
        <begin position="265"/>
        <end position="285"/>
    </location>
</feature>
<evidence type="ECO:0000259" key="9">
    <source>
        <dbReference type="PROSITE" id="PS50929"/>
    </source>
</evidence>
<protein>
    <submittedName>
        <fullName evidence="10">Cyclic peptide export ABC transporter</fullName>
    </submittedName>
</protein>
<dbReference type="SUPFAM" id="SSF52540">
    <property type="entry name" value="P-loop containing nucleoside triphosphate hydrolases"/>
    <property type="match status" value="1"/>
</dbReference>
<dbReference type="InterPro" id="IPR027417">
    <property type="entry name" value="P-loop_NTPase"/>
</dbReference>
<gene>
    <name evidence="10" type="ORF">POL68_19505</name>
</gene>
<organism evidence="10 11">
    <name type="scientific">Stigmatella ashevillensis</name>
    <dbReference type="NCBI Taxonomy" id="2995309"/>
    <lineage>
        <taxon>Bacteria</taxon>
        <taxon>Pseudomonadati</taxon>
        <taxon>Myxococcota</taxon>
        <taxon>Myxococcia</taxon>
        <taxon>Myxococcales</taxon>
        <taxon>Cystobacterineae</taxon>
        <taxon>Archangiaceae</taxon>
        <taxon>Stigmatella</taxon>
    </lineage>
</organism>
<dbReference type="InterPro" id="IPR039421">
    <property type="entry name" value="Type_1_exporter"/>
</dbReference>
<dbReference type="InterPro" id="IPR005898">
    <property type="entry name" value="Cyc_pep_transpt_SyrD/YojI"/>
</dbReference>
<evidence type="ECO:0000259" key="8">
    <source>
        <dbReference type="PROSITE" id="PS50893"/>
    </source>
</evidence>
<evidence type="ECO:0000313" key="11">
    <source>
        <dbReference type="Proteomes" id="UP001221838"/>
    </source>
</evidence>
<dbReference type="InterPro" id="IPR017871">
    <property type="entry name" value="ABC_transporter-like_CS"/>
</dbReference>
<dbReference type="Proteomes" id="UP001221838">
    <property type="component" value="Unassembled WGS sequence"/>
</dbReference>
<accession>A0ABT5DED0</accession>
<feature type="domain" description="ABC transporter" evidence="8">
    <location>
        <begin position="324"/>
        <end position="539"/>
    </location>
</feature>
<dbReference type="InterPro" id="IPR003439">
    <property type="entry name" value="ABC_transporter-like_ATP-bd"/>
</dbReference>
<feature type="transmembrane region" description="Helical" evidence="7">
    <location>
        <begin position="120"/>
        <end position="142"/>
    </location>
</feature>
<evidence type="ECO:0000313" key="10">
    <source>
        <dbReference type="EMBL" id="MDC0710672.1"/>
    </source>
</evidence>
<dbReference type="PANTHER" id="PTHR24221:SF654">
    <property type="entry name" value="ATP-BINDING CASSETTE SUB-FAMILY B MEMBER 6"/>
    <property type="match status" value="1"/>
</dbReference>
<feature type="domain" description="ABC transmembrane type-1" evidence="9">
    <location>
        <begin position="16"/>
        <end position="290"/>
    </location>
</feature>
<feature type="transmembrane region" description="Helical" evidence="7">
    <location>
        <begin position="230"/>
        <end position="253"/>
    </location>
</feature>
<dbReference type="PROSITE" id="PS50893">
    <property type="entry name" value="ABC_TRANSPORTER_2"/>
    <property type="match status" value="1"/>
</dbReference>
<keyword evidence="5 7" id="KW-1133">Transmembrane helix</keyword>
<dbReference type="EMBL" id="JAQNDM010000002">
    <property type="protein sequence ID" value="MDC0710672.1"/>
    <property type="molecule type" value="Genomic_DNA"/>
</dbReference>
<dbReference type="NCBIfam" id="TIGR01194">
    <property type="entry name" value="cyc_pep_trnsptr"/>
    <property type="match status" value="1"/>
</dbReference>
<keyword evidence="6 7" id="KW-0472">Membrane</keyword>
<dbReference type="RefSeq" id="WP_272140336.1">
    <property type="nucleotide sequence ID" value="NZ_JAQNDM010000002.1"/>
</dbReference>
<evidence type="ECO:0000256" key="2">
    <source>
        <dbReference type="ARBA" id="ARBA00022692"/>
    </source>
</evidence>
<evidence type="ECO:0000256" key="3">
    <source>
        <dbReference type="ARBA" id="ARBA00022741"/>
    </source>
</evidence>
<name>A0ABT5DED0_9BACT</name>
<dbReference type="Gene3D" id="3.40.50.300">
    <property type="entry name" value="P-loop containing nucleotide triphosphate hydrolases"/>
    <property type="match status" value="1"/>
</dbReference>
<comment type="subcellular location">
    <subcellularLocation>
        <location evidence="1">Cell membrane</location>
        <topology evidence="1">Multi-pass membrane protein</topology>
    </subcellularLocation>
</comment>
<dbReference type="InterPro" id="IPR011527">
    <property type="entry name" value="ABC1_TM_dom"/>
</dbReference>
<dbReference type="Pfam" id="PF00005">
    <property type="entry name" value="ABC_tran"/>
    <property type="match status" value="1"/>
</dbReference>
<dbReference type="PROSITE" id="PS50929">
    <property type="entry name" value="ABC_TM1F"/>
    <property type="match status" value="1"/>
</dbReference>
<dbReference type="SMART" id="SM00382">
    <property type="entry name" value="AAA"/>
    <property type="match status" value="1"/>
</dbReference>
<keyword evidence="3" id="KW-0547">Nucleotide-binding</keyword>
<keyword evidence="2 7" id="KW-0812">Transmembrane</keyword>